<dbReference type="InterPro" id="IPR008271">
    <property type="entry name" value="Ser/Thr_kinase_AS"/>
</dbReference>
<name>A0A1B7TGM2_9ASCO</name>
<dbReference type="PROSITE" id="PS50011">
    <property type="entry name" value="PROTEIN_KINASE_DOM"/>
    <property type="match status" value="1"/>
</dbReference>
<comment type="caution">
    <text evidence="6">The sequence shown here is derived from an EMBL/GenBank/DDBJ whole genome shotgun (WGS) entry which is preliminary data.</text>
</comment>
<dbReference type="GO" id="GO:0005737">
    <property type="term" value="C:cytoplasm"/>
    <property type="evidence" value="ECO:0007669"/>
    <property type="project" value="TreeGrafter"/>
</dbReference>
<dbReference type="PANTHER" id="PTHR24348">
    <property type="entry name" value="SERINE/THREONINE-PROTEIN KINASE UNC-51-RELATED"/>
    <property type="match status" value="1"/>
</dbReference>
<dbReference type="InterPro" id="IPR017441">
    <property type="entry name" value="Protein_kinase_ATP_BS"/>
</dbReference>
<gene>
    <name evidence="6" type="ORF">HANVADRAFT_51981</name>
</gene>
<dbReference type="GO" id="GO:0005524">
    <property type="term" value="F:ATP binding"/>
    <property type="evidence" value="ECO:0007669"/>
    <property type="project" value="UniProtKB-UniRule"/>
</dbReference>
<protein>
    <submittedName>
        <fullName evidence="6">Kinase-like protein</fullName>
    </submittedName>
</protein>
<dbReference type="GO" id="GO:0004674">
    <property type="term" value="F:protein serine/threonine kinase activity"/>
    <property type="evidence" value="ECO:0007669"/>
    <property type="project" value="InterPro"/>
</dbReference>
<evidence type="ECO:0000256" key="1">
    <source>
        <dbReference type="ARBA" id="ARBA00022741"/>
    </source>
</evidence>
<evidence type="ECO:0000256" key="3">
    <source>
        <dbReference type="PROSITE-ProRule" id="PRU10141"/>
    </source>
</evidence>
<dbReference type="InterPro" id="IPR045269">
    <property type="entry name" value="Atg1-like"/>
</dbReference>
<evidence type="ECO:0000256" key="4">
    <source>
        <dbReference type="SAM" id="MobiDB-lite"/>
    </source>
</evidence>
<organism evidence="6 7">
    <name type="scientific">Hanseniaspora valbyensis NRRL Y-1626</name>
    <dbReference type="NCBI Taxonomy" id="766949"/>
    <lineage>
        <taxon>Eukaryota</taxon>
        <taxon>Fungi</taxon>
        <taxon>Dikarya</taxon>
        <taxon>Ascomycota</taxon>
        <taxon>Saccharomycotina</taxon>
        <taxon>Saccharomycetes</taxon>
        <taxon>Saccharomycodales</taxon>
        <taxon>Saccharomycodaceae</taxon>
        <taxon>Hanseniaspora</taxon>
    </lineage>
</organism>
<dbReference type="Gene3D" id="3.30.200.20">
    <property type="entry name" value="Phosphorylase Kinase, domain 1"/>
    <property type="match status" value="1"/>
</dbReference>
<keyword evidence="6" id="KW-0418">Kinase</keyword>
<dbReference type="SUPFAM" id="SSF56112">
    <property type="entry name" value="Protein kinase-like (PK-like)"/>
    <property type="match status" value="1"/>
</dbReference>
<keyword evidence="2 3" id="KW-0067">ATP-binding</keyword>
<accession>A0A1B7TGM2</accession>
<sequence length="579" mass="66230">MDQNNIYNTNSPNKSKKNLDSDKRRNSIIDSINTQNNVRKAGDNSDIDTLPTPVLFIPKRQRVPKSLASNNNNLDSNDKKRVLSIINDSKPVLFNNITNTINTKLDSHPTILNNNNNINNGNKNRTVSIIDTNVNNTYEKKRHISAPITFRQASGVSSHSSGSSTTANATDGSRIYNSTNHYSPTNETNYNLALVNSQYLDYVVNKNNITESTIDIIDLWGNKNDNVFTYKKGDIIGSGNFSDVYEFERLNDGKLFACKYIKYPIDLLKSMKRDKIKAHEMLLKLESSLLREIEILHKINNLRYDGNSNIQNGSQNIIQLVGVNNIQLLINNSFIQDHLRQTSKLPECYIMTDLCPGGNLLHLIKDFKMSISMIQDIFYQVLLALKFLHDNNIIHRDIKLENILLTLPSSEILKYFLNDIPIPKTLVKISDFGLSKQVTPEEPLSTTRCGSPDYIPPEILLGLEYDGKLTDIWSFGVCIYAILEEMLPFDSHAILERQREIALLKGNMVVQKRRGMSDSGRISRCDWKWYYMLELSDNIPEQEKILYEQCKKVVEKCLVRRTDRFNANQLLKMDFFKTG</sequence>
<dbReference type="EMBL" id="LXPE01000006">
    <property type="protein sequence ID" value="OBA27874.1"/>
    <property type="molecule type" value="Genomic_DNA"/>
</dbReference>
<feature type="region of interest" description="Disordered" evidence="4">
    <location>
        <begin position="152"/>
        <end position="182"/>
    </location>
</feature>
<dbReference type="SMART" id="SM00220">
    <property type="entry name" value="S_TKc"/>
    <property type="match status" value="1"/>
</dbReference>
<dbReference type="Gene3D" id="1.10.510.10">
    <property type="entry name" value="Transferase(Phosphotransferase) domain 1"/>
    <property type="match status" value="1"/>
</dbReference>
<evidence type="ECO:0000256" key="2">
    <source>
        <dbReference type="ARBA" id="ARBA00022840"/>
    </source>
</evidence>
<dbReference type="InterPro" id="IPR000719">
    <property type="entry name" value="Prot_kinase_dom"/>
</dbReference>
<feature type="compositionally biased region" description="Low complexity" evidence="4">
    <location>
        <begin position="153"/>
        <end position="173"/>
    </location>
</feature>
<dbReference type="OrthoDB" id="410920at2759"/>
<reference evidence="7" key="1">
    <citation type="journal article" date="2016" name="Proc. Natl. Acad. Sci. U.S.A.">
        <title>Comparative genomics of biotechnologically important yeasts.</title>
        <authorList>
            <person name="Riley R."/>
            <person name="Haridas S."/>
            <person name="Wolfe K.H."/>
            <person name="Lopes M.R."/>
            <person name="Hittinger C.T."/>
            <person name="Goeker M."/>
            <person name="Salamov A.A."/>
            <person name="Wisecaver J.H."/>
            <person name="Long T.M."/>
            <person name="Calvey C.H."/>
            <person name="Aerts A.L."/>
            <person name="Barry K.W."/>
            <person name="Choi C."/>
            <person name="Clum A."/>
            <person name="Coughlan A.Y."/>
            <person name="Deshpande S."/>
            <person name="Douglass A.P."/>
            <person name="Hanson S.J."/>
            <person name="Klenk H.-P."/>
            <person name="LaButti K.M."/>
            <person name="Lapidus A."/>
            <person name="Lindquist E.A."/>
            <person name="Lipzen A.M."/>
            <person name="Meier-Kolthoff J.P."/>
            <person name="Ohm R.A."/>
            <person name="Otillar R.P."/>
            <person name="Pangilinan J.L."/>
            <person name="Peng Y."/>
            <person name="Rokas A."/>
            <person name="Rosa C.A."/>
            <person name="Scheuner C."/>
            <person name="Sibirny A.A."/>
            <person name="Slot J.C."/>
            <person name="Stielow J.B."/>
            <person name="Sun H."/>
            <person name="Kurtzman C.P."/>
            <person name="Blackwell M."/>
            <person name="Grigoriev I.V."/>
            <person name="Jeffries T.W."/>
        </authorList>
    </citation>
    <scope>NUCLEOTIDE SEQUENCE [LARGE SCALE GENOMIC DNA]</scope>
    <source>
        <strain evidence="7">NRRL Y-1626</strain>
    </source>
</reference>
<dbReference type="PROSITE" id="PS00107">
    <property type="entry name" value="PROTEIN_KINASE_ATP"/>
    <property type="match status" value="1"/>
</dbReference>
<evidence type="ECO:0000313" key="7">
    <source>
        <dbReference type="Proteomes" id="UP000092321"/>
    </source>
</evidence>
<proteinExistence type="predicted"/>
<dbReference type="PROSITE" id="PS00108">
    <property type="entry name" value="PROTEIN_KINASE_ST"/>
    <property type="match status" value="1"/>
</dbReference>
<evidence type="ECO:0000313" key="6">
    <source>
        <dbReference type="EMBL" id="OBA27874.1"/>
    </source>
</evidence>
<keyword evidence="1 3" id="KW-0547">Nucleotide-binding</keyword>
<keyword evidence="7" id="KW-1185">Reference proteome</keyword>
<feature type="region of interest" description="Disordered" evidence="4">
    <location>
        <begin position="1"/>
        <end position="24"/>
    </location>
</feature>
<dbReference type="InterPro" id="IPR011009">
    <property type="entry name" value="Kinase-like_dom_sf"/>
</dbReference>
<dbReference type="GO" id="GO:0010506">
    <property type="term" value="P:regulation of autophagy"/>
    <property type="evidence" value="ECO:0007669"/>
    <property type="project" value="InterPro"/>
</dbReference>
<feature type="binding site" evidence="3">
    <location>
        <position position="259"/>
    </location>
    <ligand>
        <name>ATP</name>
        <dbReference type="ChEBI" id="CHEBI:30616"/>
    </ligand>
</feature>
<dbReference type="AlphaFoldDB" id="A0A1B7TGM2"/>
<feature type="compositionally biased region" description="Polar residues" evidence="4">
    <location>
        <begin position="1"/>
        <end position="13"/>
    </location>
</feature>
<evidence type="ECO:0000259" key="5">
    <source>
        <dbReference type="PROSITE" id="PS50011"/>
    </source>
</evidence>
<dbReference type="Pfam" id="PF00069">
    <property type="entry name" value="Pkinase"/>
    <property type="match status" value="1"/>
</dbReference>
<dbReference type="Proteomes" id="UP000092321">
    <property type="component" value="Unassembled WGS sequence"/>
</dbReference>
<feature type="domain" description="Protein kinase" evidence="5">
    <location>
        <begin position="230"/>
        <end position="576"/>
    </location>
</feature>
<keyword evidence="6" id="KW-0808">Transferase</keyword>